<protein>
    <submittedName>
        <fullName evidence="1">Uncharacterized protein</fullName>
    </submittedName>
</protein>
<name>A0ABQ1G5I5_9BACL</name>
<sequence>MVDRLTSSPSSHASHLGTDRIHLLAGLFAHGTVPGPLKKATGAAGRKSRVKAVRSSIIRIPGEGATFGTGQERLKAAN</sequence>
<evidence type="ECO:0000313" key="2">
    <source>
        <dbReference type="Proteomes" id="UP000617979"/>
    </source>
</evidence>
<keyword evidence="2" id="KW-1185">Reference proteome</keyword>
<dbReference type="EMBL" id="BMEX01000002">
    <property type="protein sequence ID" value="GGA36693.1"/>
    <property type="molecule type" value="Genomic_DNA"/>
</dbReference>
<accession>A0ABQ1G5I5</accession>
<reference evidence="2" key="1">
    <citation type="journal article" date="2019" name="Int. J. Syst. Evol. Microbiol.">
        <title>The Global Catalogue of Microorganisms (GCM) 10K type strain sequencing project: providing services to taxonomists for standard genome sequencing and annotation.</title>
        <authorList>
            <consortium name="The Broad Institute Genomics Platform"/>
            <consortium name="The Broad Institute Genome Sequencing Center for Infectious Disease"/>
            <person name="Wu L."/>
            <person name="Ma J."/>
        </authorList>
    </citation>
    <scope>NUCLEOTIDE SEQUENCE [LARGE SCALE GENOMIC DNA]</scope>
    <source>
        <strain evidence="2">CGMCC 1.12404</strain>
    </source>
</reference>
<proteinExistence type="predicted"/>
<dbReference type="RefSeq" id="WP_188429924.1">
    <property type="nucleotide sequence ID" value="NZ_BMEX01000002.1"/>
</dbReference>
<gene>
    <name evidence="1" type="ORF">GCM10007416_07030</name>
</gene>
<dbReference type="Proteomes" id="UP000617979">
    <property type="component" value="Unassembled WGS sequence"/>
</dbReference>
<organism evidence="1 2">
    <name type="scientific">Kroppenstedtia guangzhouensis</name>
    <dbReference type="NCBI Taxonomy" id="1274356"/>
    <lineage>
        <taxon>Bacteria</taxon>
        <taxon>Bacillati</taxon>
        <taxon>Bacillota</taxon>
        <taxon>Bacilli</taxon>
        <taxon>Bacillales</taxon>
        <taxon>Thermoactinomycetaceae</taxon>
        <taxon>Kroppenstedtia</taxon>
    </lineage>
</organism>
<evidence type="ECO:0000313" key="1">
    <source>
        <dbReference type="EMBL" id="GGA36693.1"/>
    </source>
</evidence>
<comment type="caution">
    <text evidence="1">The sequence shown here is derived from an EMBL/GenBank/DDBJ whole genome shotgun (WGS) entry which is preliminary data.</text>
</comment>